<feature type="region of interest" description="Disordered" evidence="1">
    <location>
        <begin position="3809"/>
        <end position="3917"/>
    </location>
</feature>
<feature type="compositionally biased region" description="Polar residues" evidence="1">
    <location>
        <begin position="804"/>
        <end position="814"/>
    </location>
</feature>
<dbReference type="EMBL" id="CYKH01001647">
    <property type="protein sequence ID" value="CUG88528.1"/>
    <property type="molecule type" value="Genomic_DNA"/>
</dbReference>
<feature type="compositionally biased region" description="Acidic residues" evidence="1">
    <location>
        <begin position="1550"/>
        <end position="1560"/>
    </location>
</feature>
<feature type="compositionally biased region" description="Basic and acidic residues" evidence="1">
    <location>
        <begin position="1347"/>
        <end position="1373"/>
    </location>
</feature>
<feature type="region of interest" description="Disordered" evidence="1">
    <location>
        <begin position="2871"/>
        <end position="2966"/>
    </location>
</feature>
<feature type="region of interest" description="Disordered" evidence="1">
    <location>
        <begin position="3350"/>
        <end position="3374"/>
    </location>
</feature>
<feature type="compositionally biased region" description="Basic residues" evidence="1">
    <location>
        <begin position="2873"/>
        <end position="2894"/>
    </location>
</feature>
<feature type="region of interest" description="Disordered" evidence="1">
    <location>
        <begin position="2818"/>
        <end position="2852"/>
    </location>
</feature>
<evidence type="ECO:0000313" key="3">
    <source>
        <dbReference type="Proteomes" id="UP000051952"/>
    </source>
</evidence>
<organism evidence="2 3">
    <name type="scientific">Bodo saltans</name>
    <name type="common">Flagellated protozoan</name>
    <dbReference type="NCBI Taxonomy" id="75058"/>
    <lineage>
        <taxon>Eukaryota</taxon>
        <taxon>Discoba</taxon>
        <taxon>Euglenozoa</taxon>
        <taxon>Kinetoplastea</taxon>
        <taxon>Metakinetoplastina</taxon>
        <taxon>Eubodonida</taxon>
        <taxon>Bodonidae</taxon>
        <taxon>Bodo</taxon>
    </lineage>
</organism>
<feature type="compositionally biased region" description="Basic and acidic residues" evidence="1">
    <location>
        <begin position="1428"/>
        <end position="1453"/>
    </location>
</feature>
<feature type="region of interest" description="Disordered" evidence="1">
    <location>
        <begin position="1540"/>
        <end position="1621"/>
    </location>
</feature>
<feature type="compositionally biased region" description="Low complexity" evidence="1">
    <location>
        <begin position="1390"/>
        <end position="1405"/>
    </location>
</feature>
<feature type="region of interest" description="Disordered" evidence="1">
    <location>
        <begin position="2622"/>
        <end position="2646"/>
    </location>
</feature>
<feature type="region of interest" description="Disordered" evidence="1">
    <location>
        <begin position="427"/>
        <end position="448"/>
    </location>
</feature>
<feature type="region of interest" description="Disordered" evidence="1">
    <location>
        <begin position="2189"/>
        <end position="2293"/>
    </location>
</feature>
<feature type="region of interest" description="Disordered" evidence="1">
    <location>
        <begin position="1716"/>
        <end position="1738"/>
    </location>
</feature>
<feature type="compositionally biased region" description="Low complexity" evidence="1">
    <location>
        <begin position="2249"/>
        <end position="2265"/>
    </location>
</feature>
<feature type="region of interest" description="Disordered" evidence="1">
    <location>
        <begin position="1012"/>
        <end position="1099"/>
    </location>
</feature>
<feature type="compositionally biased region" description="Polar residues" evidence="1">
    <location>
        <begin position="173"/>
        <end position="195"/>
    </location>
</feature>
<feature type="compositionally biased region" description="Polar residues" evidence="1">
    <location>
        <begin position="2215"/>
        <end position="2238"/>
    </location>
</feature>
<dbReference type="InterPro" id="IPR051144">
    <property type="entry name" value="Formin_homology_domain"/>
</dbReference>
<feature type="region of interest" description="Disordered" evidence="1">
    <location>
        <begin position="3152"/>
        <end position="3191"/>
    </location>
</feature>
<feature type="region of interest" description="Disordered" evidence="1">
    <location>
        <begin position="2480"/>
        <end position="2521"/>
    </location>
</feature>
<evidence type="ECO:0000313" key="2">
    <source>
        <dbReference type="EMBL" id="CUG88528.1"/>
    </source>
</evidence>
<feature type="compositionally biased region" description="Acidic residues" evidence="1">
    <location>
        <begin position="2482"/>
        <end position="2492"/>
    </location>
</feature>
<feature type="compositionally biased region" description="Basic residues" evidence="1">
    <location>
        <begin position="2782"/>
        <end position="2791"/>
    </location>
</feature>
<dbReference type="Proteomes" id="UP000051952">
    <property type="component" value="Unassembled WGS sequence"/>
</dbReference>
<feature type="region of interest" description="Disordered" evidence="1">
    <location>
        <begin position="1840"/>
        <end position="1868"/>
    </location>
</feature>
<feature type="compositionally biased region" description="Basic and acidic residues" evidence="1">
    <location>
        <begin position="1012"/>
        <end position="1022"/>
    </location>
</feature>
<feature type="compositionally biased region" description="Basic and acidic residues" evidence="1">
    <location>
        <begin position="1612"/>
        <end position="1621"/>
    </location>
</feature>
<feature type="region of interest" description="Disordered" evidence="1">
    <location>
        <begin position="3225"/>
        <end position="3249"/>
    </location>
</feature>
<feature type="region of interest" description="Disordered" evidence="1">
    <location>
        <begin position="861"/>
        <end position="909"/>
    </location>
</feature>
<reference evidence="3" key="1">
    <citation type="submission" date="2015-09" db="EMBL/GenBank/DDBJ databases">
        <authorList>
            <consortium name="Pathogen Informatics"/>
        </authorList>
    </citation>
    <scope>NUCLEOTIDE SEQUENCE [LARGE SCALE GENOMIC DNA]</scope>
    <source>
        <strain evidence="3">Lake Konstanz</strain>
    </source>
</reference>
<feature type="compositionally biased region" description="Basic residues" evidence="1">
    <location>
        <begin position="1088"/>
        <end position="1099"/>
    </location>
</feature>
<evidence type="ECO:0000256" key="1">
    <source>
        <dbReference type="SAM" id="MobiDB-lite"/>
    </source>
</evidence>
<feature type="region of interest" description="Disordered" evidence="1">
    <location>
        <begin position="2533"/>
        <end position="2554"/>
    </location>
</feature>
<feature type="region of interest" description="Disordered" evidence="1">
    <location>
        <begin position="1390"/>
        <end position="1416"/>
    </location>
</feature>
<feature type="compositionally biased region" description="Low complexity" evidence="1">
    <location>
        <begin position="1024"/>
        <end position="1042"/>
    </location>
</feature>
<feature type="region of interest" description="Disordered" evidence="1">
    <location>
        <begin position="1960"/>
        <end position="2016"/>
    </location>
</feature>
<feature type="compositionally biased region" description="Low complexity" evidence="1">
    <location>
        <begin position="1721"/>
        <end position="1738"/>
    </location>
</feature>
<keyword evidence="3" id="KW-1185">Reference proteome</keyword>
<feature type="compositionally biased region" description="Low complexity" evidence="1">
    <location>
        <begin position="2899"/>
        <end position="2913"/>
    </location>
</feature>
<protein>
    <submittedName>
        <fullName evidence="2">Uncharacterized protein</fullName>
    </submittedName>
</protein>
<feature type="compositionally biased region" description="Basic and acidic residues" evidence="1">
    <location>
        <begin position="3279"/>
        <end position="3291"/>
    </location>
</feature>
<sequence length="4016" mass="437827">MDFLENLHTFDDASLFNLRRRERCYTNAEVVEDITEMFQRLVELMNSIDSAAVGDDDPFSTNASTTMSQAMSNRKAKRKGKLNHSTSLSGSVAAEDALPVIPRKQFGTVMRVMIDRMVRRLLVNVCQLLRSLTTDGKTSATPALDAANRALGGTLQLGHYGGLGKEPSIAHSDTMSSIATSTQRRTSLGASTSSHSRPDEPSFSKLAESIAAANGNHPQHQLVEFLQGWMWLSHHSTSTQLIWGPGKDFETDRDRLYDKMVIEMRLLQMPVFTAFGGDGGGTSVLQQFGDSLDASLSITAPIAVAECMHLSDEDVSGLCSLFPTIKNIPSRLSALQATAKEQKAAKRKSVVCAPGSDDFAAFLNLSTDDASSSSRKVERRPPPSPELTNYVGEEQFLFTIIHILDICSLSMDAVPAIGLDAAAHLRDGNRSNKKKGGKGARGAPMTKSKLLGSKLQMSSNALDVRDTLFFRWRFHIKIRQEDFATDVRHCTLTLFEKGVSRDLLITSLLALKNALRRLHLGEEEVLKLQSLEAQRKQDDEEAARKKAHPDGDYSSAATFTTMSKLVAVPAPPATLSTIHIIQDDEPTESEKQAAEALRRRAIQKRLGIEMTPERQLIINAVLSRLNIVTQAITKEDRILMKGVKALLEDAPPSQRDCFALLQQTFLKEFEKWDSYRSVTNAFEQQLSSMAFTPSGKSMADFGQTPTTTVTEASFGVQRSVMYEGSAVTPSASGGGGGGGPQQSSMLLMNPMDQSPLLRGSVRSPKNNNTSTASLGLKIVVPDDAAASMTSPKRGGTSVIPPTPSSLNTSMAQSPKNASMQTIFTLRCEKCHHRPRSILFRHKDQQRKRAVALTQDEMELMFGNDDGSLSPSGPGTPRKSRAGSRMPSLDSQSPLPVHRRSTATGAAASLVGTGRSTGGAAVGPLRKNLTKIITEVCDVFVCETCFPTYIAQHLIRRLIDAMHAAQAAEAADAAAQAAAMADKIRKQMRKELFGAQFGSEDATTELFEQVQEAVKKREKDRQKKNAAAQQHAASNSDSSSDKASSSDEDNNKGGNLLKQRSKKPAKKKKHNKSNDDDDDEFSALTAGPRKGHKGGKGKKRNFLEEKLASVMVGVQQEQLILHEHSERLDVKKIALAERNKMRVDLARLLYIYQHGCEPESLDDLLRDQSLVLDVASDEDEATTEKRKHMAEQQAEAERLMTIARQQSQSKIGSFKRNPSMVRKPSVKFVPDSPNISGIAMVDSIDLSGGGGAGVVAQEESVYLAALEDGSLDLSATYEANDVTDEFGLPLLRSVSGLTIAQLEAHIAAAESDISDNRLMMLKKDLEDRLELLRRAKDELTRLQERFEERKKRHEEARRLHREAKASKASTEAKSKKAAGLRKAATKFLSALTTSGSPSSGPNSARNGTTPRQPIAELSDEDIIRLAEEAKKNQDEASSRLMRGEGRKSNERKPNAENLFDEDDDDADASAVTFVVSNPAGNAEAVAVIPPPNYNSAWDDVIGLGSRDPRSRRQHLRQAEAIRALRLLCMNKVDGIILEEPVPLIPQPHSDVDDEGSSDEGEEGHSSSPDQGTSAAPSPATRPLDSSTPPSKKVKKNPTRGRSQEKRLKKKKPKNDAGERMNDVAIKKDPSRYSFLASYDASSPQQVQWDDEWFTVKGESDESYSKRDDGLLIMSYVNRLDPLPWCLVPVAMYINQAIGAPTNAAAVSRALKAIQEHARGHHAAAGQQQSNNNGSNVKGNHVASMRAAPRRFAPEQLYGETQRQVSKYCRTFFNRLQSLKRKAAAIKKFVMLVAPTQRSTSTVLNASDSNIQHRKSNSMFSLSASGAFPSALTPVTQLLQIGSDIDDGRPGVPSNPSPPPALATRVSPDDEVGRVSQMSAYMSDDDNQQPQRISPWESIEFFFSFKSLSASSTRDACQSRRRGWRVSQMSAYMSDDENQQPQRISPWESIEGMRADGIGALELSKKSADIPRRKGKDNSHARRESLRTPRDDDDGEDSSNDERDGTRGDASNRTFGDSMKDLKAASGASENVVDAAGESGKKSSTTVLKSRGFRDKLKQETVAAAAAGGTASLKASEESKVVGCLAEVVLPGIEIVAPDALNIHPSVTQAWWQLRLVVVGLQRFYTARSFLSYRTLWLYSRRATLKRVLQMHQASVLTMATDEGGVFGPMSRSDILLHLFSKPYVLEKVMPPPQPRRYPFTQTDDGVSEGGVDGTATDGSQTPFNPSTAASSVTEMSLQIPNVRDDEGGMATPSATSRGGASSSAASSEHDDESRQHEDDDESMLPPPPPPKPIITRKYLKAKPLLPDQEKLQQSVLTLYHSHVSLAHYALEEYATGFLRVFSTLPGTTSGPQLCPRDCLRMADVETAEKVQRCIMQRALGLEVDHVTGKPTPDAIKQFMADVGRMALSMFILGPALEARSTLTLLGVEAMDLALHMAASSSRSAPPPLPELKFSKGTSYADCVDTVHFLEQLMFPQEHLPTIDVDDSEDDEDPVGDKEEAPNDDDVSSAPTTKTPHRVVEGDVPATGPLIEAILSSPGESITGWTEGDEKRSDVVVPPRATTASSSVASDDQQLPGVIDASNDIKPKKQVAKKVKKTKFELSSLHRRILSVVDGLLFDTASMSQKPPQQTDVADASQSPSPSLPQKKRNDAEILAAAMDRAAYCALYGLTSSHLVAMFFFCRGCITVSLSITSTEEAKRCRDSSCSNGPSCVLCTVWIDIIASCCHWASSVASLLSRRTTGCRWVSHVESYAHKQTHSDNNAHKVKLKDVAPTTSTTFFGTRERRRGTHRRGAWLPPDGTAPHTRGRSTIVSCVCQATPTSTENRPALQPVEGSWDGQSPTDSANKPLDPPTPLQQAVEYLAAAVSSIRTVAHPPHRRSSTTTAHHHHEGGKGHSKGNETATTRRATQQRNRQQSKGSPSTSVIAPPSSQKQSRPKDGSRSPPPPHTPASPATAILQTPDGHSHHHDENNHWELLETIFEGALVVLVASIDAQQIVHDNGPGRGGILHHPLPLLPLPLGDVFGGSASVLHRAITEQHPVPQMRCLEELRKRQKKFGERNFFSMLANAAPQEARSLFTAIGAEYAYTSSPGGLHELLNKTMSDTLGIDSNWSLDDYARATLSRNPLDLLRNSRLSRMSLTDAVAQHLRDHFMKDEDLGGTKSSMLDASIRSGTGDPDHQGGNSALVGQASSPFLSRQQRGSIYMEKLLQKAKSRNASAHFPADLDASVLSGETGSPRGAPGGGEGSNDVSFRTDGIIHTEHLNLTKNVSTLHHSILSARSSEGDGHHKKDDSRFSSQTRRLSVKINQSLGDSLPLSDNKNNNALWDPRVSIAAAFAELKEVHKARLRWVRKGEGDEGTETSPNISPRRKQAEEKQPRVSLKNVSLFDEMEFFEESDVEEKDRAFAFSIRAAANNAGPKELTEQDVKRFQRNRRKSKDMALIDATGLIANPGRQPNEFFVPLMTVATQLMEFSDRTRSDLHWQVPPQWVEDSDTFMVVRLDRPKPEYRKASGNTANTPSKKGLEPVVHAAFLYDPYRDITDDHEDNAGALFSTYHPGNAWVPSQPQPPYPWVECKVTRRKGIVILESALGSYRVSEKVLQLLVRSADAPRIHVPRDTDTTALDSFIFDALNESNGSSRSMTPRAAAPQLPAPQDISSMVDDAALSAIIYRKAMLRRFFMPCTTTEGGRRSYTSKQPFDPDKAIADAMNERHVDYKALIGLIPYDSPNGLSHLLARTTPSAADDAPAVDHVGYGNEDSGPEGKPTTEDLIMSSATPDGALMSWTNMDFLSYDRMFKAYHKELAQKHRLSAMVPVSSAASPQDKGETPTLGGHSRTMLARRRSDHSAFTEEIDAALRGASTEASPQSHRHRRSHHVKFLPPMEEKSVASLPPPHGGEDVAPTSPSAPPTLSPTRRGTLAPSPSKVIMQARQRLESGESPSTPLTSVEETILRMSNSAVVASNRLPPILASTGSHSAGSSGITGSMFGRHATGGDLANPAGTRVVTKWSQLIPKATTTAKKT</sequence>
<feature type="region of interest" description="Disordered" evidence="1">
    <location>
        <begin position="1428"/>
        <end position="1462"/>
    </location>
</feature>
<feature type="region of interest" description="Disordered" evidence="1">
    <location>
        <begin position="786"/>
        <end position="814"/>
    </location>
</feature>
<dbReference type="PANTHER" id="PTHR45733">
    <property type="entry name" value="FORMIN-J"/>
    <property type="match status" value="1"/>
</dbReference>
<proteinExistence type="predicted"/>
<feature type="compositionally biased region" description="Basic residues" evidence="1">
    <location>
        <begin position="3862"/>
        <end position="3872"/>
    </location>
</feature>
<name>A0A0S4JEH7_BODSA</name>
<feature type="region of interest" description="Disordered" evidence="1">
    <location>
        <begin position="726"/>
        <end position="747"/>
    </location>
</feature>
<feature type="compositionally biased region" description="Basic residues" evidence="1">
    <location>
        <begin position="1058"/>
        <end position="1070"/>
    </location>
</feature>
<feature type="compositionally biased region" description="Polar residues" evidence="1">
    <location>
        <begin position="2914"/>
        <end position="2931"/>
    </location>
</feature>
<accession>A0A0S4JEH7</accession>
<feature type="region of interest" description="Disordered" evidence="1">
    <location>
        <begin position="1347"/>
        <end position="1378"/>
    </location>
</feature>
<gene>
    <name evidence="2" type="ORF">BSAL_15860</name>
</gene>
<feature type="compositionally biased region" description="Basic and acidic residues" evidence="1">
    <location>
        <begin position="2266"/>
        <end position="2276"/>
    </location>
</feature>
<feature type="compositionally biased region" description="Basic and acidic residues" evidence="1">
    <location>
        <begin position="1961"/>
        <end position="1988"/>
    </location>
</feature>
<feature type="region of interest" description="Disordered" evidence="1">
    <location>
        <begin position="2781"/>
        <end position="2806"/>
    </location>
</feature>
<feature type="region of interest" description="Disordered" evidence="1">
    <location>
        <begin position="3276"/>
        <end position="3299"/>
    </location>
</feature>
<feature type="region of interest" description="Disordered" evidence="1">
    <location>
        <begin position="173"/>
        <end position="202"/>
    </location>
</feature>